<protein>
    <submittedName>
        <fullName evidence="1">Uncharacterized protein</fullName>
    </submittedName>
</protein>
<dbReference type="AlphaFoldDB" id="A0A0S2IQK4"/>
<gene>
    <name evidence="1" type="ORF">LBBP_01648</name>
</gene>
<proteinExistence type="predicted"/>
<name>A0A0S2IQK4_LEPBO</name>
<reference evidence="1 2" key="1">
    <citation type="journal article" date="2015" name="PLoS Negl. Trop. Dis.">
        <title>Distribution of Plasmids in Distinct Leptospira Pathogenic Species.</title>
        <authorList>
            <person name="Wang Y."/>
            <person name="Zhuang X."/>
            <person name="Zhong Y."/>
            <person name="Zhang C."/>
            <person name="Zhang Y."/>
            <person name="Zeng L."/>
            <person name="Zhu Y."/>
            <person name="He P."/>
            <person name="Dong K."/>
            <person name="Pal U."/>
            <person name="Guo X."/>
            <person name="Qin J."/>
        </authorList>
    </citation>
    <scope>NUCLEOTIDE SEQUENCE [LARGE SCALE GENOMIC DNA]</scope>
    <source>
        <strain evidence="1 2">56604</strain>
    </source>
</reference>
<sequence>MNQPIVRLWGMEKIGLIIEHKTGVVYSNQTGGYVCSHFVKRLWEVLN</sequence>
<evidence type="ECO:0000313" key="1">
    <source>
        <dbReference type="EMBL" id="ALO25935.1"/>
    </source>
</evidence>
<dbReference type="EMBL" id="CP012029">
    <property type="protein sequence ID" value="ALO25935.1"/>
    <property type="molecule type" value="Genomic_DNA"/>
</dbReference>
<dbReference type="GeneID" id="61175787"/>
<evidence type="ECO:0000313" key="2">
    <source>
        <dbReference type="Proteomes" id="UP000058857"/>
    </source>
</evidence>
<accession>A0A0S2IQK4</accession>
<dbReference type="PATRIC" id="fig|280505.15.peg.1612"/>
<organism evidence="1">
    <name type="scientific">Leptospira borgpetersenii serovar Ballum</name>
    <dbReference type="NCBI Taxonomy" id="280505"/>
    <lineage>
        <taxon>Bacteria</taxon>
        <taxon>Pseudomonadati</taxon>
        <taxon>Spirochaetota</taxon>
        <taxon>Spirochaetia</taxon>
        <taxon>Leptospirales</taxon>
        <taxon>Leptospiraceae</taxon>
        <taxon>Leptospira</taxon>
    </lineage>
</organism>
<dbReference type="Proteomes" id="UP000058857">
    <property type="component" value="Chromosome 1"/>
</dbReference>
<dbReference type="RefSeq" id="WP_002725687.1">
    <property type="nucleotide sequence ID" value="NZ_CP012029.1"/>
</dbReference>